<dbReference type="AlphaFoldDB" id="A0A9X9PVT5"/>
<dbReference type="Pfam" id="PF00657">
    <property type="entry name" value="Lipase_GDSL"/>
    <property type="match status" value="1"/>
</dbReference>
<dbReference type="GO" id="GO:0006644">
    <property type="term" value="P:phospholipid metabolic process"/>
    <property type="evidence" value="ECO:0007669"/>
    <property type="project" value="TreeGrafter"/>
</dbReference>
<name>A0A9X9PVT5_GULGU</name>
<feature type="non-terminal residue" evidence="1">
    <location>
        <position position="137"/>
    </location>
</feature>
<dbReference type="Proteomes" id="UP000269945">
    <property type="component" value="Unassembled WGS sequence"/>
</dbReference>
<dbReference type="PANTHER" id="PTHR21325">
    <property type="entry name" value="PHOSPHOLIPASE B, PLB1"/>
    <property type="match status" value="1"/>
</dbReference>
<dbReference type="Gene3D" id="3.40.50.1110">
    <property type="entry name" value="SGNH hydrolase"/>
    <property type="match status" value="1"/>
</dbReference>
<gene>
    <name evidence="1" type="ORF">BN2614_LOCUS2</name>
</gene>
<dbReference type="GO" id="GO:0050253">
    <property type="term" value="F:retinyl-palmitate esterase activity"/>
    <property type="evidence" value="ECO:0007669"/>
    <property type="project" value="TreeGrafter"/>
</dbReference>
<keyword evidence="2" id="KW-1185">Reference proteome</keyword>
<evidence type="ECO:0000313" key="2">
    <source>
        <dbReference type="Proteomes" id="UP000269945"/>
    </source>
</evidence>
<reference evidence="1 2" key="1">
    <citation type="submission" date="2018-10" db="EMBL/GenBank/DDBJ databases">
        <authorList>
            <person name="Ekblom R."/>
            <person name="Jareborg N."/>
        </authorList>
    </citation>
    <scope>NUCLEOTIDE SEQUENCE [LARGE SCALE GENOMIC DNA]</scope>
    <source>
        <tissue evidence="1">Muscle</tissue>
    </source>
</reference>
<evidence type="ECO:0008006" key="3">
    <source>
        <dbReference type="Google" id="ProtNLM"/>
    </source>
</evidence>
<dbReference type="InterPro" id="IPR001087">
    <property type="entry name" value="GDSL"/>
</dbReference>
<organism evidence="1 2">
    <name type="scientific">Gulo gulo</name>
    <name type="common">Wolverine</name>
    <name type="synonym">Gluton</name>
    <dbReference type="NCBI Taxonomy" id="48420"/>
    <lineage>
        <taxon>Eukaryota</taxon>
        <taxon>Metazoa</taxon>
        <taxon>Chordata</taxon>
        <taxon>Craniata</taxon>
        <taxon>Vertebrata</taxon>
        <taxon>Euteleostomi</taxon>
        <taxon>Mammalia</taxon>
        <taxon>Eutheria</taxon>
        <taxon>Laurasiatheria</taxon>
        <taxon>Carnivora</taxon>
        <taxon>Caniformia</taxon>
        <taxon>Musteloidea</taxon>
        <taxon>Mustelidae</taxon>
        <taxon>Guloninae</taxon>
        <taxon>Gulo</taxon>
    </lineage>
</organism>
<sequence>VFPDILREFNPSLRGFSVGTGRENSPGAFLNQAVAGDRAEDLPVQARRLVDLMKNDTKINFQEDWKIITVFIGGNDLCDFCSDPARYSPQNFTDNIGKALDILHAEVPRAFVNLVKVLEIISLRELYQEMNVSCPRF</sequence>
<evidence type="ECO:0000313" key="1">
    <source>
        <dbReference type="EMBL" id="VCW68790.1"/>
    </source>
</evidence>
<dbReference type="GO" id="GO:0004623">
    <property type="term" value="F:phospholipase A2 activity"/>
    <property type="evidence" value="ECO:0007669"/>
    <property type="project" value="TreeGrafter"/>
</dbReference>
<protein>
    <recommendedName>
        <fullName evidence="3">Phospholipase B1, membrane-associated</fullName>
    </recommendedName>
</protein>
<proteinExistence type="predicted"/>
<accession>A0A9X9PVT5</accession>
<comment type="caution">
    <text evidence="1">The sequence shown here is derived from an EMBL/GenBank/DDBJ whole genome shotgun (WGS) entry which is preliminary data.</text>
</comment>
<feature type="non-terminal residue" evidence="1">
    <location>
        <position position="1"/>
    </location>
</feature>
<dbReference type="SUPFAM" id="SSF52266">
    <property type="entry name" value="SGNH hydrolase"/>
    <property type="match status" value="1"/>
</dbReference>
<dbReference type="EMBL" id="CYRY02004269">
    <property type="protein sequence ID" value="VCW68790.1"/>
    <property type="molecule type" value="Genomic_DNA"/>
</dbReference>
<dbReference type="GO" id="GO:0004622">
    <property type="term" value="F:phosphatidylcholine lysophospholipase activity"/>
    <property type="evidence" value="ECO:0007669"/>
    <property type="project" value="TreeGrafter"/>
</dbReference>
<dbReference type="PANTHER" id="PTHR21325:SF52">
    <property type="entry name" value="PHOSPHOLIPASE B1, MEMBRANE-ASSOCIATED"/>
    <property type="match status" value="1"/>
</dbReference>
<dbReference type="InterPro" id="IPR038885">
    <property type="entry name" value="PLB1"/>
</dbReference>
<dbReference type="InterPro" id="IPR036514">
    <property type="entry name" value="SGNH_hydro_sf"/>
</dbReference>
<dbReference type="GO" id="GO:0031526">
    <property type="term" value="C:brush border membrane"/>
    <property type="evidence" value="ECO:0007669"/>
    <property type="project" value="TreeGrafter"/>
</dbReference>